<comment type="similarity">
    <text evidence="1">Belongs to the ATP-dependent AMP-binding enzyme family.</text>
</comment>
<protein>
    <submittedName>
        <fullName evidence="8">4-coumarate--CoA ligase family protein</fullName>
    </submittedName>
</protein>
<dbReference type="Pfam" id="PF13193">
    <property type="entry name" value="AMP-binding_C"/>
    <property type="match status" value="1"/>
</dbReference>
<dbReference type="Gene3D" id="3.40.50.12780">
    <property type="entry name" value="N-terminal domain of ligase-like"/>
    <property type="match status" value="1"/>
</dbReference>
<keyword evidence="4" id="KW-0067">ATP-binding</keyword>
<dbReference type="EMBL" id="VGLS01000450">
    <property type="protein sequence ID" value="MBM3224979.1"/>
    <property type="molecule type" value="Genomic_DNA"/>
</dbReference>
<evidence type="ECO:0000313" key="9">
    <source>
        <dbReference type="Proteomes" id="UP000712673"/>
    </source>
</evidence>
<evidence type="ECO:0000256" key="3">
    <source>
        <dbReference type="ARBA" id="ARBA00022741"/>
    </source>
</evidence>
<evidence type="ECO:0000256" key="2">
    <source>
        <dbReference type="ARBA" id="ARBA00022598"/>
    </source>
</evidence>
<reference evidence="8" key="1">
    <citation type="submission" date="2019-03" db="EMBL/GenBank/DDBJ databases">
        <title>Lake Tanganyika Metagenome-Assembled Genomes (MAGs).</title>
        <authorList>
            <person name="Tran P."/>
        </authorList>
    </citation>
    <scope>NUCLEOTIDE SEQUENCE</scope>
    <source>
        <strain evidence="8">K_DeepCast_65m_m2_066</strain>
    </source>
</reference>
<name>A0A937W3Z6_UNCTE</name>
<evidence type="ECO:0000256" key="1">
    <source>
        <dbReference type="ARBA" id="ARBA00006432"/>
    </source>
</evidence>
<dbReference type="Gene3D" id="3.30.300.30">
    <property type="match status" value="1"/>
</dbReference>
<dbReference type="InterPro" id="IPR042099">
    <property type="entry name" value="ANL_N_sf"/>
</dbReference>
<feature type="domain" description="AMP-binding enzyme C-terminal" evidence="7">
    <location>
        <begin position="440"/>
        <end position="515"/>
    </location>
</feature>
<dbReference type="InterPro" id="IPR045851">
    <property type="entry name" value="AMP-bd_C_sf"/>
</dbReference>
<organism evidence="8 9">
    <name type="scientific">Tectimicrobiota bacterium</name>
    <dbReference type="NCBI Taxonomy" id="2528274"/>
    <lineage>
        <taxon>Bacteria</taxon>
        <taxon>Pseudomonadati</taxon>
        <taxon>Nitrospinota/Tectimicrobiota group</taxon>
        <taxon>Candidatus Tectimicrobiota</taxon>
    </lineage>
</organism>
<dbReference type="FunFam" id="3.30.300.30:FF:000007">
    <property type="entry name" value="4-coumarate--CoA ligase 2"/>
    <property type="match status" value="1"/>
</dbReference>
<feature type="domain" description="AMP-dependent synthetase/ligase" evidence="6">
    <location>
        <begin position="27"/>
        <end position="390"/>
    </location>
</feature>
<evidence type="ECO:0000313" key="8">
    <source>
        <dbReference type="EMBL" id="MBM3224979.1"/>
    </source>
</evidence>
<dbReference type="PANTHER" id="PTHR24096:SF149">
    <property type="entry name" value="AMP-BINDING DOMAIN-CONTAINING PROTEIN-RELATED"/>
    <property type="match status" value="1"/>
</dbReference>
<dbReference type="InterPro" id="IPR000873">
    <property type="entry name" value="AMP-dep_synth/lig_dom"/>
</dbReference>
<evidence type="ECO:0000259" key="6">
    <source>
        <dbReference type="Pfam" id="PF00501"/>
    </source>
</evidence>
<keyword evidence="3" id="KW-0547">Nucleotide-binding</keyword>
<dbReference type="FunFam" id="3.40.50.12780:FF:000003">
    <property type="entry name" value="Long-chain-fatty-acid--CoA ligase FadD"/>
    <property type="match status" value="1"/>
</dbReference>
<dbReference type="GO" id="GO:0005524">
    <property type="term" value="F:ATP binding"/>
    <property type="evidence" value="ECO:0007669"/>
    <property type="project" value="UniProtKB-KW"/>
</dbReference>
<comment type="caution">
    <text evidence="8">The sequence shown here is derived from an EMBL/GenBank/DDBJ whole genome shotgun (WGS) entry which is preliminary data.</text>
</comment>
<evidence type="ECO:0000259" key="7">
    <source>
        <dbReference type="Pfam" id="PF13193"/>
    </source>
</evidence>
<feature type="transmembrane region" description="Helical" evidence="5">
    <location>
        <begin position="230"/>
        <end position="251"/>
    </location>
</feature>
<gene>
    <name evidence="8" type="ORF">FJZ47_14410</name>
</gene>
<dbReference type="PANTHER" id="PTHR24096">
    <property type="entry name" value="LONG-CHAIN-FATTY-ACID--COA LIGASE"/>
    <property type="match status" value="1"/>
</dbReference>
<keyword evidence="5" id="KW-0472">Membrane</keyword>
<accession>A0A937W3Z6</accession>
<dbReference type="InterPro" id="IPR020845">
    <property type="entry name" value="AMP-binding_CS"/>
</dbReference>
<dbReference type="AlphaFoldDB" id="A0A937W3Z6"/>
<dbReference type="SUPFAM" id="SSF56801">
    <property type="entry name" value="Acetyl-CoA synthetase-like"/>
    <property type="match status" value="1"/>
</dbReference>
<dbReference type="PROSITE" id="PS00455">
    <property type="entry name" value="AMP_BINDING"/>
    <property type="match status" value="1"/>
</dbReference>
<dbReference type="NCBIfam" id="NF004837">
    <property type="entry name" value="PRK06187.1"/>
    <property type="match status" value="1"/>
</dbReference>
<proteinExistence type="inferred from homology"/>
<dbReference type="Pfam" id="PF00501">
    <property type="entry name" value="AMP-binding"/>
    <property type="match status" value="1"/>
</dbReference>
<keyword evidence="5" id="KW-1133">Transmembrane helix</keyword>
<evidence type="ECO:0000256" key="5">
    <source>
        <dbReference type="SAM" id="Phobius"/>
    </source>
</evidence>
<keyword evidence="5" id="KW-0812">Transmembrane</keyword>
<dbReference type="Proteomes" id="UP000712673">
    <property type="component" value="Unassembled WGS sequence"/>
</dbReference>
<dbReference type="InterPro" id="IPR025110">
    <property type="entry name" value="AMP-bd_C"/>
</dbReference>
<keyword evidence="2 8" id="KW-0436">Ligase</keyword>
<dbReference type="GO" id="GO:0016405">
    <property type="term" value="F:CoA-ligase activity"/>
    <property type="evidence" value="ECO:0007669"/>
    <property type="project" value="TreeGrafter"/>
</dbReference>
<evidence type="ECO:0000256" key="4">
    <source>
        <dbReference type="ARBA" id="ARBA00022840"/>
    </source>
</evidence>
<sequence>MLSDSTLGEFFRAAIDIPEIPFGEMLWESAQRFPEKTAVIFQGQKISYRELDGLTNSFANALARLGVKKGDRVALYMTNRPEYIISVYGIARLGAVFTPMNPTYKEGEIEHQINDAEATVLVVQESLYPRVRTVRAHLGSLREVIIVGQRAEGGAHLFRDLLRQSSPKHPAPVPLQWTEDLVALPYSSGTTGLPKGVMLTQQNLVANNIQFISSGRIADQDTMLVFLPFYHIYGIMLMGGGLYAGATLVIMEAFDLERSLMLAQQYGVTLYYAVPPILVALDSSPRLSQYTFPQMRYIMVGAAPLAPEVGQRVQEKMHVPVLQGYGLTEASPVTHLNPVEQGRIKLDSVGPGVPNQQQKIVDLETGERELDIGEIGELYVKGPHIMKGYWKAPEDTAEVLRDGWLATGDIARVDREGYVYIVDRKKEMIKYKGFSVAPAEVEAVLFQHPAVADCAVIGKPDEESGEIPKALVILRPGEEASAESLMEFVESRVAGYKKIREVEFVALIPKTASGKVLRRVLIEAERLKVNTPVVDDVLEP</sequence>